<feature type="domain" description="ResB-like" evidence="7">
    <location>
        <begin position="36"/>
        <end position="278"/>
    </location>
</feature>
<sequence>MQQTSGRGGGPTQRRRWNPKALRAALRAPRLVVLEVLAFAVACAVYTLVPQVGAAGPAARGRFAAQHPLAAPWLRALRLDAVLHSPWFLALLALSAVSLSIVALDQWRRALRLYRRAPEPGAFGAAQHRRVVRRARPAGAEAPRFTREGALGLFGSPIFHTGLLLLLVAGTVRALAADDATAYVIEGESLDPTAEAWGMHWGSALAPPLRLPERVRLAELHPELHPDGALRALSADLAVGQDGARRARVAINAPLALGGARLYLTGTYGLAVELGVSQEGGASEERAWAVIEPTGGELAGSGSLALPGGRSVLLRARRSAGGALPGEVEVRVVRGGALLLAGPLAPGAPVPLPGGGKLALADVRYWAELRGSRDPGLGLAWTGFLLAVAGVSLLFLATPVETAVIPLSGGEEVLVALKAERFAPLYAERFERLVRDEEERG</sequence>
<feature type="transmembrane region" description="Helical" evidence="6">
    <location>
        <begin position="87"/>
        <end position="107"/>
    </location>
</feature>
<evidence type="ECO:0000256" key="3">
    <source>
        <dbReference type="ARBA" id="ARBA00022748"/>
    </source>
</evidence>
<accession>A0ABM7X6F4</accession>
<keyword evidence="3" id="KW-0201">Cytochrome c-type biogenesis</keyword>
<dbReference type="PANTHER" id="PTHR31566">
    <property type="entry name" value="CYTOCHROME C BIOGENESIS PROTEIN CCS1, CHLOROPLASTIC"/>
    <property type="match status" value="1"/>
</dbReference>
<evidence type="ECO:0000256" key="6">
    <source>
        <dbReference type="SAM" id="Phobius"/>
    </source>
</evidence>
<proteinExistence type="predicted"/>
<dbReference type="Proteomes" id="UP001162734">
    <property type="component" value="Chromosome"/>
</dbReference>
<keyword evidence="9" id="KW-1185">Reference proteome</keyword>
<keyword evidence="4 6" id="KW-1133">Transmembrane helix</keyword>
<evidence type="ECO:0000256" key="5">
    <source>
        <dbReference type="ARBA" id="ARBA00023136"/>
    </source>
</evidence>
<gene>
    <name evidence="8" type="ORF">AMPC_05100</name>
</gene>
<evidence type="ECO:0000259" key="7">
    <source>
        <dbReference type="Pfam" id="PF05140"/>
    </source>
</evidence>
<dbReference type="InterPro" id="IPR023494">
    <property type="entry name" value="Cyt_c_bgen_Ccs1/CcsB/ResB"/>
</dbReference>
<feature type="transmembrane region" description="Helical" evidence="6">
    <location>
        <begin position="31"/>
        <end position="49"/>
    </location>
</feature>
<keyword evidence="2 6" id="KW-0812">Transmembrane</keyword>
<comment type="subcellular location">
    <subcellularLocation>
        <location evidence="1">Membrane</location>
        <topology evidence="1">Multi-pass membrane protein</topology>
    </subcellularLocation>
</comment>
<dbReference type="EMBL" id="AP025592">
    <property type="protein sequence ID" value="BDG07397.1"/>
    <property type="molecule type" value="Genomic_DNA"/>
</dbReference>
<evidence type="ECO:0000313" key="9">
    <source>
        <dbReference type="Proteomes" id="UP001162734"/>
    </source>
</evidence>
<dbReference type="PANTHER" id="PTHR31566:SF0">
    <property type="entry name" value="CYTOCHROME C BIOGENESIS PROTEIN CCS1, CHLOROPLASTIC"/>
    <property type="match status" value="1"/>
</dbReference>
<dbReference type="Pfam" id="PF05140">
    <property type="entry name" value="ResB"/>
    <property type="match status" value="1"/>
</dbReference>
<keyword evidence="5 6" id="KW-0472">Membrane</keyword>
<evidence type="ECO:0000256" key="2">
    <source>
        <dbReference type="ARBA" id="ARBA00022692"/>
    </source>
</evidence>
<evidence type="ECO:0000256" key="4">
    <source>
        <dbReference type="ARBA" id="ARBA00022989"/>
    </source>
</evidence>
<evidence type="ECO:0000256" key="1">
    <source>
        <dbReference type="ARBA" id="ARBA00004141"/>
    </source>
</evidence>
<dbReference type="InterPro" id="IPR007816">
    <property type="entry name" value="ResB-like_domain"/>
</dbReference>
<reference evidence="9" key="1">
    <citation type="journal article" date="2022" name="Int. J. Syst. Evol. Microbiol.">
        <title>Anaeromyxobacter oryzae sp. nov., Anaeromyxobacter diazotrophicus sp. nov. and Anaeromyxobacter paludicola sp. nov., isolated from paddy soils.</title>
        <authorList>
            <person name="Itoh H."/>
            <person name="Xu Z."/>
            <person name="Mise K."/>
            <person name="Masuda Y."/>
            <person name="Ushijima N."/>
            <person name="Hayakawa C."/>
            <person name="Shiratori Y."/>
            <person name="Senoo K."/>
        </authorList>
    </citation>
    <scope>NUCLEOTIDE SEQUENCE [LARGE SCALE GENOMIC DNA]</scope>
    <source>
        <strain evidence="9">Red630</strain>
    </source>
</reference>
<evidence type="ECO:0000313" key="8">
    <source>
        <dbReference type="EMBL" id="BDG07397.1"/>
    </source>
</evidence>
<name>A0ABM7X6F4_9BACT</name>
<protein>
    <recommendedName>
        <fullName evidence="7">ResB-like domain-containing protein</fullName>
    </recommendedName>
</protein>
<organism evidence="8 9">
    <name type="scientific">Anaeromyxobacter paludicola</name>
    <dbReference type="NCBI Taxonomy" id="2918171"/>
    <lineage>
        <taxon>Bacteria</taxon>
        <taxon>Pseudomonadati</taxon>
        <taxon>Myxococcota</taxon>
        <taxon>Myxococcia</taxon>
        <taxon>Myxococcales</taxon>
        <taxon>Cystobacterineae</taxon>
        <taxon>Anaeromyxobacteraceae</taxon>
        <taxon>Anaeromyxobacter</taxon>
    </lineage>
</organism>